<dbReference type="PANTHER" id="PTHR24421">
    <property type="entry name" value="NITRATE/NITRITE SENSOR PROTEIN NARX-RELATED"/>
    <property type="match status" value="1"/>
</dbReference>
<name>A0AAC8W3S0_9PROT</name>
<dbReference type="KEGG" id="ati:AL072_26500"/>
<sequence length="81" mass="8571">MNAARHSGADWGTTGIRPTDDRVRVVVADEGRGGAPDRPGDYGLANMRRRALAIGARLAIVSDPDGIRIILDLPRPAASQP</sequence>
<dbReference type="GO" id="GO:0000160">
    <property type="term" value="P:phosphorelay signal transduction system"/>
    <property type="evidence" value="ECO:0007669"/>
    <property type="project" value="UniProtKB-KW"/>
</dbReference>
<dbReference type="InterPro" id="IPR036890">
    <property type="entry name" value="HATPase_C_sf"/>
</dbReference>
<protein>
    <recommendedName>
        <fullName evidence="2">histidine kinase</fullName>
        <ecNumber evidence="2">2.7.13.3</ecNumber>
    </recommendedName>
</protein>
<dbReference type="SUPFAM" id="SSF55874">
    <property type="entry name" value="ATPase domain of HSP90 chaperone/DNA topoisomerase II/histidine kinase"/>
    <property type="match status" value="1"/>
</dbReference>
<keyword evidence="3" id="KW-0808">Transferase</keyword>
<dbReference type="RefSeq" id="WP_045585788.1">
    <property type="nucleotide sequence ID" value="NZ_CP012405.1"/>
</dbReference>
<evidence type="ECO:0000313" key="7">
    <source>
        <dbReference type="Proteomes" id="UP000069935"/>
    </source>
</evidence>
<evidence type="ECO:0000256" key="4">
    <source>
        <dbReference type="ARBA" id="ARBA00022777"/>
    </source>
</evidence>
<dbReference type="AlphaFoldDB" id="A0AAC8W3S0"/>
<reference evidence="6 7" key="2">
    <citation type="journal article" date="2016" name="Genome Announc.">
        <title>Complete Genome Sequence of a Strain of Azospirillum thiophilum Isolated from a Sulfide Spring.</title>
        <authorList>
            <person name="Fomenkov A."/>
            <person name="Vincze T."/>
            <person name="Grabovich M."/>
            <person name="Anton B.P."/>
            <person name="Dubinina G."/>
            <person name="Orlova M."/>
            <person name="Belousova E."/>
            <person name="Roberts R.J."/>
        </authorList>
    </citation>
    <scope>NUCLEOTIDE SEQUENCE [LARGE SCALE GENOMIC DNA]</scope>
    <source>
        <strain evidence="6 7">BV-S</strain>
    </source>
</reference>
<keyword evidence="4" id="KW-0418">Kinase</keyword>
<evidence type="ECO:0000256" key="3">
    <source>
        <dbReference type="ARBA" id="ARBA00022679"/>
    </source>
</evidence>
<organism evidence="6 7">
    <name type="scientific">Azospirillum thiophilum</name>
    <dbReference type="NCBI Taxonomy" id="528244"/>
    <lineage>
        <taxon>Bacteria</taxon>
        <taxon>Pseudomonadati</taxon>
        <taxon>Pseudomonadota</taxon>
        <taxon>Alphaproteobacteria</taxon>
        <taxon>Rhodospirillales</taxon>
        <taxon>Azospirillaceae</taxon>
        <taxon>Azospirillum</taxon>
    </lineage>
</organism>
<dbReference type="Proteomes" id="UP000069935">
    <property type="component" value="Chromosome 5"/>
</dbReference>
<evidence type="ECO:0000256" key="5">
    <source>
        <dbReference type="ARBA" id="ARBA00023012"/>
    </source>
</evidence>
<evidence type="ECO:0000256" key="1">
    <source>
        <dbReference type="ARBA" id="ARBA00000085"/>
    </source>
</evidence>
<dbReference type="Gene3D" id="3.30.565.10">
    <property type="entry name" value="Histidine kinase-like ATPase, C-terminal domain"/>
    <property type="match status" value="1"/>
</dbReference>
<dbReference type="InterPro" id="IPR050482">
    <property type="entry name" value="Sensor_HK_TwoCompSys"/>
</dbReference>
<comment type="catalytic activity">
    <reaction evidence="1">
        <text>ATP + protein L-histidine = ADP + protein N-phospho-L-histidine.</text>
        <dbReference type="EC" id="2.7.13.3"/>
    </reaction>
</comment>
<keyword evidence="5" id="KW-0902">Two-component regulatory system</keyword>
<evidence type="ECO:0000256" key="2">
    <source>
        <dbReference type="ARBA" id="ARBA00012438"/>
    </source>
</evidence>
<accession>A0AAC8W3S0</accession>
<reference evidence="7" key="1">
    <citation type="submission" date="2015-08" db="EMBL/GenBank/DDBJ databases">
        <title>Complete Genome Sequence of Azospirillum thiophilum BV-S.</title>
        <authorList>
            <person name="Fomenkov A."/>
            <person name="Vincze T."/>
            <person name="Grabovich M."/>
            <person name="Dubinina G."/>
            <person name="Orlova M."/>
            <person name="Belousova E."/>
            <person name="Roberts R.J."/>
        </authorList>
    </citation>
    <scope>NUCLEOTIDE SEQUENCE [LARGE SCALE GENOMIC DNA]</scope>
    <source>
        <strain evidence="7">BV-S</strain>
    </source>
</reference>
<dbReference type="GO" id="GO:0004673">
    <property type="term" value="F:protein histidine kinase activity"/>
    <property type="evidence" value="ECO:0007669"/>
    <property type="project" value="UniProtKB-EC"/>
</dbReference>
<dbReference type="PANTHER" id="PTHR24421:SF10">
    <property type="entry name" value="NITRATE_NITRITE SENSOR PROTEIN NARQ"/>
    <property type="match status" value="1"/>
</dbReference>
<keyword evidence="7" id="KW-1185">Reference proteome</keyword>
<evidence type="ECO:0000313" key="6">
    <source>
        <dbReference type="EMBL" id="ALG74564.1"/>
    </source>
</evidence>
<gene>
    <name evidence="6" type="ORF">AL072_26500</name>
</gene>
<proteinExistence type="predicted"/>
<dbReference type="EMBL" id="CP012405">
    <property type="protein sequence ID" value="ALG74564.1"/>
    <property type="molecule type" value="Genomic_DNA"/>
</dbReference>
<dbReference type="EC" id="2.7.13.3" evidence="2"/>